<evidence type="ECO:0000256" key="1">
    <source>
        <dbReference type="SAM" id="Phobius"/>
    </source>
</evidence>
<dbReference type="EMBL" id="AEQO01000190">
    <property type="protein sequence ID" value="EFV03410.1"/>
    <property type="molecule type" value="Genomic_DNA"/>
</dbReference>
<organism evidence="2 3">
    <name type="scientific">Segatella salivae DSM 15606</name>
    <dbReference type="NCBI Taxonomy" id="888832"/>
    <lineage>
        <taxon>Bacteria</taxon>
        <taxon>Pseudomonadati</taxon>
        <taxon>Bacteroidota</taxon>
        <taxon>Bacteroidia</taxon>
        <taxon>Bacteroidales</taxon>
        <taxon>Prevotellaceae</taxon>
        <taxon>Segatella</taxon>
    </lineage>
</organism>
<keyword evidence="1" id="KW-1133">Transmembrane helix</keyword>
<comment type="caution">
    <text evidence="2">The sequence shown here is derived from an EMBL/GenBank/DDBJ whole genome shotgun (WGS) entry which is preliminary data.</text>
</comment>
<keyword evidence="1" id="KW-0472">Membrane</keyword>
<name>E6MSI3_9BACT</name>
<keyword evidence="3" id="KW-1185">Reference proteome</keyword>
<dbReference type="STRING" id="888832.HMPREF9420_2451"/>
<dbReference type="HOGENOM" id="CLU_3274708_0_0_10"/>
<sequence length="41" mass="4614">MPLHLLIFISAAVFYATFLGFYILSIVLLHVNIIVCLLFCA</sequence>
<keyword evidence="1" id="KW-0812">Transmembrane</keyword>
<evidence type="ECO:0000313" key="2">
    <source>
        <dbReference type="EMBL" id="EFV03410.1"/>
    </source>
</evidence>
<accession>E6MSI3</accession>
<gene>
    <name evidence="2" type="ORF">HMPREF9420_2451</name>
</gene>
<protein>
    <submittedName>
        <fullName evidence="2">Uncharacterized protein</fullName>
    </submittedName>
</protein>
<dbReference type="AlphaFoldDB" id="E6MSI3"/>
<evidence type="ECO:0000313" key="3">
    <source>
        <dbReference type="Proteomes" id="UP000003874"/>
    </source>
</evidence>
<feature type="transmembrane region" description="Helical" evidence="1">
    <location>
        <begin position="6"/>
        <end position="39"/>
    </location>
</feature>
<reference evidence="2 3" key="1">
    <citation type="submission" date="2010-12" db="EMBL/GenBank/DDBJ databases">
        <authorList>
            <person name="Muzny D."/>
            <person name="Qin X."/>
            <person name="Deng J."/>
            <person name="Jiang H."/>
            <person name="Liu Y."/>
            <person name="Qu J."/>
            <person name="Song X.-Z."/>
            <person name="Zhang L."/>
            <person name="Thornton R."/>
            <person name="Coyle M."/>
            <person name="Francisco L."/>
            <person name="Jackson L."/>
            <person name="Javaid M."/>
            <person name="Korchina V."/>
            <person name="Kovar C."/>
            <person name="Mata R."/>
            <person name="Mathew T."/>
            <person name="Ngo R."/>
            <person name="Nguyen L."/>
            <person name="Nguyen N."/>
            <person name="Okwuonu G."/>
            <person name="Ongeri F."/>
            <person name="Pham C."/>
            <person name="Simmons D."/>
            <person name="Wilczek-Boney K."/>
            <person name="Hale W."/>
            <person name="Jakkamsetti A."/>
            <person name="Pham P."/>
            <person name="Ruth R."/>
            <person name="San Lucas F."/>
            <person name="Warren J."/>
            <person name="Zhang J."/>
            <person name="Zhao Z."/>
            <person name="Zhou C."/>
            <person name="Zhu D."/>
            <person name="Lee S."/>
            <person name="Bess C."/>
            <person name="Blankenburg K."/>
            <person name="Forbes L."/>
            <person name="Fu Q."/>
            <person name="Gubbala S."/>
            <person name="Hirani K."/>
            <person name="Jayaseelan J.C."/>
            <person name="Lara F."/>
            <person name="Munidasa M."/>
            <person name="Palculict T."/>
            <person name="Patil S."/>
            <person name="Pu L.-L."/>
            <person name="Saada N."/>
            <person name="Tang L."/>
            <person name="Weissenberger G."/>
            <person name="Zhu Y."/>
            <person name="Hemphill L."/>
            <person name="Shang Y."/>
            <person name="Youmans B."/>
            <person name="Ayvaz T."/>
            <person name="Ross M."/>
            <person name="Santibanez J."/>
            <person name="Aqrawi P."/>
            <person name="Gross S."/>
            <person name="Joshi V."/>
            <person name="Fowler G."/>
            <person name="Nazareth L."/>
            <person name="Reid J."/>
            <person name="Worley K."/>
            <person name="Petrosino J."/>
            <person name="Highlander S."/>
            <person name="Gibbs R."/>
        </authorList>
    </citation>
    <scope>NUCLEOTIDE SEQUENCE [LARGE SCALE GENOMIC DNA]</scope>
    <source>
        <strain evidence="2 3">DSM 15606</strain>
    </source>
</reference>
<dbReference type="Proteomes" id="UP000003874">
    <property type="component" value="Unassembled WGS sequence"/>
</dbReference>
<proteinExistence type="predicted"/>